<evidence type="ECO:0000313" key="2">
    <source>
        <dbReference type="Proteomes" id="UP000245754"/>
    </source>
</evidence>
<gene>
    <name evidence="1" type="ORF">C7419_10546</name>
</gene>
<organism evidence="1 2">
    <name type="scientific">Cupriavidus plantarum</name>
    <dbReference type="NCBI Taxonomy" id="942865"/>
    <lineage>
        <taxon>Bacteria</taxon>
        <taxon>Pseudomonadati</taxon>
        <taxon>Pseudomonadota</taxon>
        <taxon>Betaproteobacteria</taxon>
        <taxon>Burkholderiales</taxon>
        <taxon>Burkholderiaceae</taxon>
        <taxon>Cupriavidus</taxon>
    </lineage>
</organism>
<dbReference type="Pfam" id="PF10670">
    <property type="entry name" value="DUF4198"/>
    <property type="match status" value="1"/>
</dbReference>
<comment type="caution">
    <text evidence="1">The sequence shown here is derived from an EMBL/GenBank/DDBJ whole genome shotgun (WGS) entry which is preliminary data.</text>
</comment>
<dbReference type="InterPro" id="IPR019613">
    <property type="entry name" value="DUF4198"/>
</dbReference>
<keyword evidence="2" id="KW-1185">Reference proteome</keyword>
<evidence type="ECO:0000313" key="1">
    <source>
        <dbReference type="EMBL" id="PWK33052.1"/>
    </source>
</evidence>
<name>A0A316EKP7_9BURK</name>
<dbReference type="AlphaFoldDB" id="A0A316EKP7"/>
<sequence length="243" mass="25991">MTKTTAIAFALMTLSSAAQAHQIWIEPADQRAVIRFGEFGDNLREASPGLLDKFVAPSATLLSSKGEKSAAGVKTASGFALPFIATAGESVVAQDASYPLYAFKRADKDMANWYYPAARWITDFAAQPPKLPLDLVPTGDAGAFKLYFQGKPLPKTKVALVTQSGWAKEANTDEHGAVKFDMPWKGTYVAEVHHNDQTPGERTGAKGAERYTAVNYVTSVTYIKADGVEPLPAPPAATPSPAK</sequence>
<reference evidence="1 2" key="1">
    <citation type="submission" date="2018-05" db="EMBL/GenBank/DDBJ databases">
        <title>Genomic Encyclopedia of Type Strains, Phase IV (KMG-V): Genome sequencing to study the core and pangenomes of soil and plant-associated prokaryotes.</title>
        <authorList>
            <person name="Whitman W."/>
        </authorList>
    </citation>
    <scope>NUCLEOTIDE SEQUENCE [LARGE SCALE GENOMIC DNA]</scope>
    <source>
        <strain evidence="1 2">SLV-132</strain>
    </source>
</reference>
<protein>
    <submittedName>
        <fullName evidence="1">Putative GH25 family protein</fullName>
    </submittedName>
</protein>
<dbReference type="RefSeq" id="WP_109584730.1">
    <property type="nucleotide sequence ID" value="NZ_JACBYU010000005.1"/>
</dbReference>
<proteinExistence type="predicted"/>
<dbReference type="EMBL" id="QGGT01000005">
    <property type="protein sequence ID" value="PWK33052.1"/>
    <property type="molecule type" value="Genomic_DNA"/>
</dbReference>
<accession>A0A316EKP7</accession>
<dbReference type="Proteomes" id="UP000245754">
    <property type="component" value="Unassembled WGS sequence"/>
</dbReference>